<dbReference type="InterPro" id="IPR025291">
    <property type="entry name" value="DUF4153"/>
</dbReference>
<evidence type="ECO:0000256" key="1">
    <source>
        <dbReference type="SAM" id="Phobius"/>
    </source>
</evidence>
<dbReference type="Proteomes" id="UP001139971">
    <property type="component" value="Unassembled WGS sequence"/>
</dbReference>
<keyword evidence="3" id="KW-1185">Reference proteome</keyword>
<feature type="transmembrane region" description="Helical" evidence="1">
    <location>
        <begin position="255"/>
        <end position="274"/>
    </location>
</feature>
<sequence>MSTDAPLPRPVRQFIVLLALLQGLLLYIADYGTRNDWWPFNELGGRVCWYTLVLAVPGAMLLSVRDLADRRFWQHAALVAIGFGTLAAYVAWSATGDPAIDSGEVLGPFGVTACIALFVALPYLQARLEHGRWCAPYGDLFENAWQNAITLALTGLFVGIVWGVLALWGELFKLIGIHFFADLFKERPFAYLATGCMVGLGILIGRTQHRAVQIARQILLAIGKGLLPLLALIALLFVVALPFTGLEALWKTKRATAILLWLIVLMIGFVNAVYQEGGKAAPYPRPLRLAVEAALVTLPVYAALAIYALWLRYGQYGWTGDRFMALLVAIVLAAYAVGYAWSVVRRQTWQPAFGRINVALSLGVIGLVVLMNTPPLDPHRIGVSSQMARLHTPGAKPNLQDITYLRFDAGRRGVDSLKALRAEPAIANDTSVAQQIDEKLARKNRWGVDAQSRKKAATLAEARANVTLAPGTEPLDDAWLQALIDAQETPPYNCVGGPGECIALSPDLDADGKSERLLCDLREEYNVTCGVWTLGDGRWQSVGNLRWQTYGNKSHRVREAIRAGKFEVNRRRWSDIVVAGDSASVSP</sequence>
<reference evidence="2" key="1">
    <citation type="submission" date="2023-02" db="EMBL/GenBank/DDBJ databases">
        <title>Tahibacter soli sp. nov. isolated from soil.</title>
        <authorList>
            <person name="Baek J.H."/>
            <person name="Lee J.K."/>
            <person name="Choi D.G."/>
            <person name="Jeon C.O."/>
        </authorList>
    </citation>
    <scope>NUCLEOTIDE SEQUENCE</scope>
    <source>
        <strain evidence="2">BL</strain>
    </source>
</reference>
<feature type="transmembrane region" description="Helical" evidence="1">
    <location>
        <begin position="323"/>
        <end position="341"/>
    </location>
</feature>
<keyword evidence="1" id="KW-0812">Transmembrane</keyword>
<proteinExistence type="predicted"/>
<dbReference type="Pfam" id="PF13687">
    <property type="entry name" value="DUF4153"/>
    <property type="match status" value="1"/>
</dbReference>
<keyword evidence="1" id="KW-1133">Transmembrane helix</keyword>
<gene>
    <name evidence="2" type="ORF">OD750_021710</name>
</gene>
<feature type="transmembrane region" description="Helical" evidence="1">
    <location>
        <begin position="286"/>
        <end position="311"/>
    </location>
</feature>
<protein>
    <submittedName>
        <fullName evidence="2">DUF4153 domain-containing protein</fullName>
    </submittedName>
</protein>
<feature type="transmembrane region" description="Helical" evidence="1">
    <location>
        <begin position="353"/>
        <end position="371"/>
    </location>
</feature>
<name>A0A9X3YQJ2_9GAMM</name>
<feature type="transmembrane region" description="Helical" evidence="1">
    <location>
        <begin position="188"/>
        <end position="206"/>
    </location>
</feature>
<feature type="transmembrane region" description="Helical" evidence="1">
    <location>
        <begin position="145"/>
        <end position="168"/>
    </location>
</feature>
<feature type="transmembrane region" description="Helical" evidence="1">
    <location>
        <begin position="75"/>
        <end position="94"/>
    </location>
</feature>
<evidence type="ECO:0000313" key="2">
    <source>
        <dbReference type="EMBL" id="MDC8015168.1"/>
    </source>
</evidence>
<accession>A0A9X3YQJ2</accession>
<feature type="transmembrane region" description="Helical" evidence="1">
    <location>
        <begin position="49"/>
        <end position="68"/>
    </location>
</feature>
<dbReference type="AlphaFoldDB" id="A0A9X3YQJ2"/>
<keyword evidence="1" id="KW-0472">Membrane</keyword>
<dbReference type="EMBL" id="JAOVZO020000020">
    <property type="protein sequence ID" value="MDC8015168.1"/>
    <property type="molecule type" value="Genomic_DNA"/>
</dbReference>
<comment type="caution">
    <text evidence="2">The sequence shown here is derived from an EMBL/GenBank/DDBJ whole genome shotgun (WGS) entry which is preliminary data.</text>
</comment>
<feature type="transmembrane region" description="Helical" evidence="1">
    <location>
        <begin position="218"/>
        <end position="243"/>
    </location>
</feature>
<dbReference type="RefSeq" id="WP_263544187.1">
    <property type="nucleotide sequence ID" value="NZ_JAOVZO020000020.1"/>
</dbReference>
<feature type="transmembrane region" description="Helical" evidence="1">
    <location>
        <begin position="106"/>
        <end position="124"/>
    </location>
</feature>
<evidence type="ECO:0000313" key="3">
    <source>
        <dbReference type="Proteomes" id="UP001139971"/>
    </source>
</evidence>
<organism evidence="2 3">
    <name type="scientific">Tahibacter soli</name>
    <dbReference type="NCBI Taxonomy" id="2983605"/>
    <lineage>
        <taxon>Bacteria</taxon>
        <taxon>Pseudomonadati</taxon>
        <taxon>Pseudomonadota</taxon>
        <taxon>Gammaproteobacteria</taxon>
        <taxon>Lysobacterales</taxon>
        <taxon>Rhodanobacteraceae</taxon>
        <taxon>Tahibacter</taxon>
    </lineage>
</organism>
<feature type="transmembrane region" description="Helical" evidence="1">
    <location>
        <begin position="12"/>
        <end position="29"/>
    </location>
</feature>